<dbReference type="PRINTS" id="PR00164">
    <property type="entry name" value="ABC2TRNSPORT"/>
</dbReference>
<proteinExistence type="inferred from homology"/>
<dbReference type="PANTHER" id="PTHR43229:SF2">
    <property type="entry name" value="NODULATION PROTEIN J"/>
    <property type="match status" value="1"/>
</dbReference>
<feature type="domain" description="ABC transmembrane type-2" evidence="6">
    <location>
        <begin position="39"/>
        <end position="275"/>
    </location>
</feature>
<dbReference type="InterPro" id="IPR051784">
    <property type="entry name" value="Nod_factor_ABC_transporter"/>
</dbReference>
<protein>
    <recommendedName>
        <fullName evidence="5">Transport permease protein</fullName>
    </recommendedName>
</protein>
<dbReference type="PIRSF" id="PIRSF006648">
    <property type="entry name" value="DrrB"/>
    <property type="match status" value="1"/>
</dbReference>
<dbReference type="EMBL" id="JAWSTH010000001">
    <property type="protein sequence ID" value="MDW5592769.1"/>
    <property type="molecule type" value="Genomic_DNA"/>
</dbReference>
<reference evidence="8" key="1">
    <citation type="submission" date="2023-07" db="EMBL/GenBank/DDBJ databases">
        <title>Conexibacter stalactiti sp. nov., isolated from stalactites in a lava cave and emended description of the genus Conexibacter.</title>
        <authorList>
            <person name="Lee S.D."/>
        </authorList>
    </citation>
    <scope>NUCLEOTIDE SEQUENCE [LARGE SCALE GENOMIC DNA]</scope>
    <source>
        <strain evidence="8">KCTC 39840</strain>
    </source>
</reference>
<gene>
    <name evidence="7" type="ORF">R7226_00370</name>
</gene>
<evidence type="ECO:0000256" key="5">
    <source>
        <dbReference type="RuleBase" id="RU361157"/>
    </source>
</evidence>
<comment type="caution">
    <text evidence="7">The sequence shown here is derived from an EMBL/GenBank/DDBJ whole genome shotgun (WGS) entry which is preliminary data.</text>
</comment>
<dbReference type="InterPro" id="IPR047817">
    <property type="entry name" value="ABC2_TM_bact-type"/>
</dbReference>
<dbReference type="InterPro" id="IPR013525">
    <property type="entry name" value="ABC2_TM"/>
</dbReference>
<feature type="transmembrane region" description="Helical" evidence="5">
    <location>
        <begin position="73"/>
        <end position="95"/>
    </location>
</feature>
<dbReference type="Proteomes" id="UP001284601">
    <property type="component" value="Unassembled WGS sequence"/>
</dbReference>
<evidence type="ECO:0000256" key="3">
    <source>
        <dbReference type="ARBA" id="ARBA00022989"/>
    </source>
</evidence>
<feature type="transmembrane region" description="Helical" evidence="5">
    <location>
        <begin position="154"/>
        <end position="178"/>
    </location>
</feature>
<feature type="transmembrane region" description="Helical" evidence="5">
    <location>
        <begin position="115"/>
        <end position="142"/>
    </location>
</feature>
<keyword evidence="5" id="KW-0813">Transport</keyword>
<feature type="transmembrane region" description="Helical" evidence="5">
    <location>
        <begin position="246"/>
        <end position="269"/>
    </location>
</feature>
<feature type="transmembrane region" description="Helical" evidence="5">
    <location>
        <begin position="215"/>
        <end position="234"/>
    </location>
</feature>
<comment type="subcellular location">
    <subcellularLocation>
        <location evidence="5">Cell membrane</location>
        <topology evidence="5">Multi-pass membrane protein</topology>
    </subcellularLocation>
    <subcellularLocation>
        <location evidence="1">Membrane</location>
        <topology evidence="1">Multi-pass membrane protein</topology>
    </subcellularLocation>
</comment>
<keyword evidence="3 5" id="KW-1133">Transmembrane helix</keyword>
<evidence type="ECO:0000256" key="4">
    <source>
        <dbReference type="ARBA" id="ARBA00023136"/>
    </source>
</evidence>
<dbReference type="Pfam" id="PF01061">
    <property type="entry name" value="ABC2_membrane"/>
    <property type="match status" value="1"/>
</dbReference>
<keyword evidence="2 5" id="KW-0812">Transmembrane</keyword>
<keyword evidence="4 5" id="KW-0472">Membrane</keyword>
<comment type="similarity">
    <text evidence="5">Belongs to the ABC-2 integral membrane protein family.</text>
</comment>
<feature type="transmembrane region" description="Helical" evidence="5">
    <location>
        <begin position="184"/>
        <end position="203"/>
    </location>
</feature>
<keyword evidence="8" id="KW-1185">Reference proteome</keyword>
<feature type="transmembrane region" description="Helical" evidence="5">
    <location>
        <begin position="48"/>
        <end position="66"/>
    </location>
</feature>
<sequence>MSTTALPTAPSAAQRARWLVADSAALARRNLSHVRQIPEKLLDVTLQPIMFVLLFAFVFGGVIAIPDGNYREYLIGGILVQSLAFGMMGPGVAIATDLGEGFVDRVRSLPTSRSAYLGGHMIAELAAMTLAITILSLTGLVVGWRIHADVAHAVAGYGLLLLFALTMLWFGTLIGVLVRSPDAVAGFAFMAIFPLTFVSNAFIPVAGLPDGLQQVAEWNPISALVAAVRTLFGNPTGLPADPPWPLAHPVVAALLWCVLLLVVMVPLTVRRFRVRATG</sequence>
<organism evidence="7 8">
    <name type="scientific">Conexibacter stalactiti</name>
    <dbReference type="NCBI Taxonomy" id="1940611"/>
    <lineage>
        <taxon>Bacteria</taxon>
        <taxon>Bacillati</taxon>
        <taxon>Actinomycetota</taxon>
        <taxon>Thermoleophilia</taxon>
        <taxon>Solirubrobacterales</taxon>
        <taxon>Conexibacteraceae</taxon>
        <taxon>Conexibacter</taxon>
    </lineage>
</organism>
<evidence type="ECO:0000313" key="7">
    <source>
        <dbReference type="EMBL" id="MDW5592769.1"/>
    </source>
</evidence>
<evidence type="ECO:0000256" key="2">
    <source>
        <dbReference type="ARBA" id="ARBA00022692"/>
    </source>
</evidence>
<name>A0ABU4HJA6_9ACTN</name>
<keyword evidence="5" id="KW-1003">Cell membrane</keyword>
<dbReference type="PANTHER" id="PTHR43229">
    <property type="entry name" value="NODULATION PROTEIN J"/>
    <property type="match status" value="1"/>
</dbReference>
<dbReference type="InterPro" id="IPR000412">
    <property type="entry name" value="ABC_2_transport"/>
</dbReference>
<accession>A0ABU4HJA6</accession>
<evidence type="ECO:0000259" key="6">
    <source>
        <dbReference type="PROSITE" id="PS51012"/>
    </source>
</evidence>
<evidence type="ECO:0000256" key="1">
    <source>
        <dbReference type="ARBA" id="ARBA00004141"/>
    </source>
</evidence>
<evidence type="ECO:0000313" key="8">
    <source>
        <dbReference type="Proteomes" id="UP001284601"/>
    </source>
</evidence>
<dbReference type="PROSITE" id="PS51012">
    <property type="entry name" value="ABC_TM2"/>
    <property type="match status" value="1"/>
</dbReference>
<dbReference type="RefSeq" id="WP_318595028.1">
    <property type="nucleotide sequence ID" value="NZ_JAWSTH010000001.1"/>
</dbReference>